<reference evidence="2 3" key="1">
    <citation type="submission" date="2019-05" db="EMBL/GenBank/DDBJ databases">
        <title>Comparative genomics and metabolomics analyses of clavulanic acid producing Streptomyces species provides insight into specialized metabolism and evolution of beta-lactam biosynthetic gene clusters.</title>
        <authorList>
            <person name="Moore M.A."/>
            <person name="Cruz-Morales P."/>
            <person name="Barona Gomez F."/>
            <person name="Kapil T."/>
        </authorList>
    </citation>
    <scope>NUCLEOTIDE SEQUENCE [LARGE SCALE GENOMIC DNA]</scope>
    <source>
        <strain evidence="2 3">NRRL 5741</strain>
    </source>
</reference>
<dbReference type="EMBL" id="VCLA01000145">
    <property type="protein sequence ID" value="MQT02120.1"/>
    <property type="molecule type" value="Genomic_DNA"/>
</dbReference>
<comment type="caution">
    <text evidence="2">The sequence shown here is derived from an EMBL/GenBank/DDBJ whole genome shotgun (WGS) entry which is preliminary data.</text>
</comment>
<proteinExistence type="predicted"/>
<gene>
    <name evidence="2" type="ORF">FF041_18485</name>
</gene>
<dbReference type="AlphaFoldDB" id="A0A646KJ83"/>
<evidence type="ECO:0000256" key="1">
    <source>
        <dbReference type="SAM" id="MobiDB-lite"/>
    </source>
</evidence>
<evidence type="ECO:0000313" key="2">
    <source>
        <dbReference type="EMBL" id="MQT02120.1"/>
    </source>
</evidence>
<feature type="region of interest" description="Disordered" evidence="1">
    <location>
        <begin position="53"/>
        <end position="73"/>
    </location>
</feature>
<dbReference type="RefSeq" id="WP_153523795.1">
    <property type="nucleotide sequence ID" value="NZ_JBEPDZ010000007.1"/>
</dbReference>
<dbReference type="Proteomes" id="UP000419138">
    <property type="component" value="Unassembled WGS sequence"/>
</dbReference>
<protein>
    <submittedName>
        <fullName evidence="2">Uncharacterized protein</fullName>
    </submittedName>
</protein>
<organism evidence="2 3">
    <name type="scientific">Streptomyces jumonjinensis</name>
    <dbReference type="NCBI Taxonomy" id="1945"/>
    <lineage>
        <taxon>Bacteria</taxon>
        <taxon>Bacillati</taxon>
        <taxon>Actinomycetota</taxon>
        <taxon>Actinomycetes</taxon>
        <taxon>Kitasatosporales</taxon>
        <taxon>Streptomycetaceae</taxon>
        <taxon>Streptomyces</taxon>
    </lineage>
</organism>
<keyword evidence="3" id="KW-1185">Reference proteome</keyword>
<name>A0A646KJ83_STRJU</name>
<evidence type="ECO:0000313" key="3">
    <source>
        <dbReference type="Proteomes" id="UP000419138"/>
    </source>
</evidence>
<sequence>MPMDAVARFLTALSPEHREEVARRPADEQEQLAAAWEAELARDDLDTLDELSPAAAESEAARRIVGGTAPESE</sequence>
<accession>A0A646KJ83</accession>